<sequence>MAYQLIDDVLDFTGTSVYLEKGSLSDIKQALDFLFKSSGIEKTKLAKGMLRMLAKLSSHFESGDEDVIRSRRALVDLTFKVITR</sequence>
<dbReference type="OrthoDB" id="9927103at2759"/>
<dbReference type="SUPFAM" id="SSF48576">
    <property type="entry name" value="Terpenoid synthases"/>
    <property type="match status" value="1"/>
</dbReference>
<dbReference type="EMBL" id="JADCNM010000001">
    <property type="protein sequence ID" value="KAG0501844.1"/>
    <property type="molecule type" value="Genomic_DNA"/>
</dbReference>
<gene>
    <name evidence="1" type="ORF">HPP92_001916</name>
</gene>
<comment type="caution">
    <text evidence="1">The sequence shown here is derived from an EMBL/GenBank/DDBJ whole genome shotgun (WGS) entry which is preliminary data.</text>
</comment>
<dbReference type="Gene3D" id="1.10.600.10">
    <property type="entry name" value="Farnesyl Diphosphate Synthase"/>
    <property type="match status" value="1"/>
</dbReference>
<name>A0A835S0N2_VANPL</name>
<evidence type="ECO:0000313" key="1">
    <source>
        <dbReference type="EMBL" id="KAG0501844.1"/>
    </source>
</evidence>
<evidence type="ECO:0000313" key="2">
    <source>
        <dbReference type="Proteomes" id="UP000639772"/>
    </source>
</evidence>
<dbReference type="AlphaFoldDB" id="A0A835S0N2"/>
<dbReference type="InterPro" id="IPR008949">
    <property type="entry name" value="Isoprenoid_synthase_dom_sf"/>
</dbReference>
<accession>A0A835S0N2</accession>
<proteinExistence type="predicted"/>
<dbReference type="Proteomes" id="UP000639772">
    <property type="component" value="Chromosome 1"/>
</dbReference>
<organism evidence="1 2">
    <name type="scientific">Vanilla planifolia</name>
    <name type="common">Vanilla</name>
    <dbReference type="NCBI Taxonomy" id="51239"/>
    <lineage>
        <taxon>Eukaryota</taxon>
        <taxon>Viridiplantae</taxon>
        <taxon>Streptophyta</taxon>
        <taxon>Embryophyta</taxon>
        <taxon>Tracheophyta</taxon>
        <taxon>Spermatophyta</taxon>
        <taxon>Magnoliopsida</taxon>
        <taxon>Liliopsida</taxon>
        <taxon>Asparagales</taxon>
        <taxon>Orchidaceae</taxon>
        <taxon>Vanilloideae</taxon>
        <taxon>Vanilleae</taxon>
        <taxon>Vanilla</taxon>
    </lineage>
</organism>
<protein>
    <submittedName>
        <fullName evidence="1">Uncharacterized protein</fullName>
    </submittedName>
</protein>
<reference evidence="1 2" key="1">
    <citation type="journal article" date="2020" name="Nat. Food">
        <title>A phased Vanilla planifolia genome enables genetic improvement of flavour and production.</title>
        <authorList>
            <person name="Hasing T."/>
            <person name="Tang H."/>
            <person name="Brym M."/>
            <person name="Khazi F."/>
            <person name="Huang T."/>
            <person name="Chambers A.H."/>
        </authorList>
    </citation>
    <scope>NUCLEOTIDE SEQUENCE [LARGE SCALE GENOMIC DNA]</scope>
    <source>
        <tissue evidence="1">Leaf</tissue>
    </source>
</reference>